<keyword evidence="1" id="KW-1133">Transmembrane helix</keyword>
<name>A0A914DGM7_9BILA</name>
<reference evidence="3" key="1">
    <citation type="submission" date="2022-11" db="UniProtKB">
        <authorList>
            <consortium name="WormBaseParasite"/>
        </authorList>
    </citation>
    <scope>IDENTIFICATION</scope>
</reference>
<dbReference type="WBParaSite" id="ACRNAN_scaffold2674.g29263.t1">
    <property type="protein sequence ID" value="ACRNAN_scaffold2674.g29263.t1"/>
    <property type="gene ID" value="ACRNAN_scaffold2674.g29263"/>
</dbReference>
<keyword evidence="2" id="KW-1185">Reference proteome</keyword>
<sequence>MLFLYCARIVPFIGLGIIVVHSMIMKFFKFLLAVLLFFTPFDAAFYIMEPDWPSVLKIFAGGVKNSSAKTLFDNYKYMGLILMFYIIVCLAVTDMNEAIKIAKRNQLCLRIKTILWVESIARSKPSHQTLLVIVPIHSLYPFRSSYQCILHWYDDFRMIARVSLCRCLWLAR</sequence>
<proteinExistence type="predicted"/>
<evidence type="ECO:0000313" key="3">
    <source>
        <dbReference type="WBParaSite" id="ACRNAN_scaffold2674.g29263.t1"/>
    </source>
</evidence>
<protein>
    <submittedName>
        <fullName evidence="3">Uncharacterized protein</fullName>
    </submittedName>
</protein>
<feature type="transmembrane region" description="Helical" evidence="1">
    <location>
        <begin position="30"/>
        <end position="48"/>
    </location>
</feature>
<feature type="transmembrane region" description="Helical" evidence="1">
    <location>
        <begin position="6"/>
        <end position="23"/>
    </location>
</feature>
<accession>A0A914DGM7</accession>
<keyword evidence="1" id="KW-0812">Transmembrane</keyword>
<organism evidence="2 3">
    <name type="scientific">Acrobeloides nanus</name>
    <dbReference type="NCBI Taxonomy" id="290746"/>
    <lineage>
        <taxon>Eukaryota</taxon>
        <taxon>Metazoa</taxon>
        <taxon>Ecdysozoa</taxon>
        <taxon>Nematoda</taxon>
        <taxon>Chromadorea</taxon>
        <taxon>Rhabditida</taxon>
        <taxon>Tylenchina</taxon>
        <taxon>Cephalobomorpha</taxon>
        <taxon>Cephaloboidea</taxon>
        <taxon>Cephalobidae</taxon>
        <taxon>Acrobeloides</taxon>
    </lineage>
</organism>
<dbReference type="Proteomes" id="UP000887540">
    <property type="component" value="Unplaced"/>
</dbReference>
<evidence type="ECO:0000313" key="2">
    <source>
        <dbReference type="Proteomes" id="UP000887540"/>
    </source>
</evidence>
<keyword evidence="1" id="KW-0472">Membrane</keyword>
<evidence type="ECO:0000256" key="1">
    <source>
        <dbReference type="SAM" id="Phobius"/>
    </source>
</evidence>
<feature type="transmembrane region" description="Helical" evidence="1">
    <location>
        <begin position="75"/>
        <end position="93"/>
    </location>
</feature>
<dbReference type="AlphaFoldDB" id="A0A914DGM7"/>